<keyword evidence="7 10" id="KW-0472">Membrane</keyword>
<evidence type="ECO:0000256" key="6">
    <source>
        <dbReference type="ARBA" id="ARBA00022989"/>
    </source>
</evidence>
<comment type="similarity">
    <text evidence="2 10">Belongs to the ammonia transporter channel (TC 1.A.11.2) family.</text>
</comment>
<keyword evidence="3 10" id="KW-0813">Transport</keyword>
<keyword evidence="4" id="KW-1003">Cell membrane</keyword>
<feature type="transmembrane region" description="Helical" evidence="10">
    <location>
        <begin position="198"/>
        <end position="216"/>
    </location>
</feature>
<organism evidence="12 13">
    <name type="scientific">Clostridium muellerianum</name>
    <dbReference type="NCBI Taxonomy" id="2716538"/>
    <lineage>
        <taxon>Bacteria</taxon>
        <taxon>Bacillati</taxon>
        <taxon>Bacillota</taxon>
        <taxon>Clostridia</taxon>
        <taxon>Eubacteriales</taxon>
        <taxon>Clostridiaceae</taxon>
        <taxon>Clostridium</taxon>
    </lineage>
</organism>
<comment type="subcellular location">
    <subcellularLocation>
        <location evidence="1 10">Cell membrane</location>
        <topology evidence="1 10">Multi-pass membrane protein</topology>
    </subcellularLocation>
</comment>
<protein>
    <recommendedName>
        <fullName evidence="9 10">Ammonium transporter</fullName>
    </recommendedName>
</protein>
<evidence type="ECO:0000256" key="2">
    <source>
        <dbReference type="ARBA" id="ARBA00005887"/>
    </source>
</evidence>
<evidence type="ECO:0000256" key="10">
    <source>
        <dbReference type="RuleBase" id="RU362002"/>
    </source>
</evidence>
<feature type="domain" description="Ammonium transporter AmtB-like" evidence="11">
    <location>
        <begin position="11"/>
        <end position="406"/>
    </location>
</feature>
<feature type="transmembrane region" description="Helical" evidence="10">
    <location>
        <begin position="315"/>
        <end position="334"/>
    </location>
</feature>
<feature type="transmembrane region" description="Helical" evidence="10">
    <location>
        <begin position="12"/>
        <end position="34"/>
    </location>
</feature>
<dbReference type="AlphaFoldDB" id="A0A7Y0EE54"/>
<sequence>MNNINAADTGFIIFATTLVMLMTPGLALFYGGMVRRKNVLSTTMQSYGAVAVISIQWVLIGYTLCFGKDISGFIGNFQWLGLNGVGFKPNADYAATIPHQLFMLFQLMFAIITPALISGAVAERMKFSAFIIFILVWSTLVYDPIAHWMWGVGGWIRNLGALDFAGGNVVHISSGISALVAAIMLGKRRKLESITPHHIPMTILGAGILWFGWFGFNVGSALSINDVALNAFITTNTSAAASAICWSFCEYLYRKKITSLGLVSGAIAGLVAITPGAGFVTPLASILIGSIGGCICFCSVTFIKQKFKYDDSLDAFGCHGVGGIWGGIATGIFASKAINSAGVDGLLYGNPKLLGIQLIAIAVTIIYAAVMTFVILKLINMFLKIRVSEEEEKNGLDVSIHEEEAYGSTGTQF</sequence>
<feature type="transmembrane region" description="Helical" evidence="10">
    <location>
        <begin position="129"/>
        <end position="149"/>
    </location>
</feature>
<feature type="transmembrane region" description="Helical" evidence="10">
    <location>
        <begin position="169"/>
        <end position="186"/>
    </location>
</feature>
<keyword evidence="6 10" id="KW-1133">Transmembrane helix</keyword>
<feature type="transmembrane region" description="Helical" evidence="10">
    <location>
        <begin position="260"/>
        <end position="277"/>
    </location>
</feature>
<dbReference type="PROSITE" id="PS01219">
    <property type="entry name" value="AMMONIUM_TRANSP"/>
    <property type="match status" value="1"/>
</dbReference>
<evidence type="ECO:0000256" key="9">
    <source>
        <dbReference type="ARBA" id="ARBA00050025"/>
    </source>
</evidence>
<feature type="transmembrane region" description="Helical" evidence="10">
    <location>
        <begin position="228"/>
        <end position="248"/>
    </location>
</feature>
<feature type="transmembrane region" description="Helical" evidence="10">
    <location>
        <begin position="46"/>
        <end position="64"/>
    </location>
</feature>
<feature type="transmembrane region" description="Helical" evidence="10">
    <location>
        <begin position="354"/>
        <end position="376"/>
    </location>
</feature>
<dbReference type="GO" id="GO:0005886">
    <property type="term" value="C:plasma membrane"/>
    <property type="evidence" value="ECO:0007669"/>
    <property type="project" value="UniProtKB-SubCell"/>
</dbReference>
<dbReference type="InterPro" id="IPR024041">
    <property type="entry name" value="NH4_transpt_AmtB-like_dom"/>
</dbReference>
<dbReference type="PANTHER" id="PTHR43029:SF10">
    <property type="entry name" value="AMMONIUM TRANSPORTER MEP2"/>
    <property type="match status" value="1"/>
</dbReference>
<dbReference type="RefSeq" id="WP_169296402.1">
    <property type="nucleotide sequence ID" value="NZ_JABBNI010000008.1"/>
</dbReference>
<evidence type="ECO:0000256" key="5">
    <source>
        <dbReference type="ARBA" id="ARBA00022692"/>
    </source>
</evidence>
<dbReference type="InterPro" id="IPR001905">
    <property type="entry name" value="Ammonium_transpt"/>
</dbReference>
<evidence type="ECO:0000256" key="4">
    <source>
        <dbReference type="ARBA" id="ARBA00022475"/>
    </source>
</evidence>
<keyword evidence="8 10" id="KW-0924">Ammonia transport</keyword>
<comment type="caution">
    <text evidence="12">The sequence shown here is derived from an EMBL/GenBank/DDBJ whole genome shotgun (WGS) entry which is preliminary data.</text>
</comment>
<dbReference type="GO" id="GO:0008519">
    <property type="term" value="F:ammonium channel activity"/>
    <property type="evidence" value="ECO:0007669"/>
    <property type="project" value="InterPro"/>
</dbReference>
<feature type="transmembrane region" description="Helical" evidence="10">
    <location>
        <begin position="101"/>
        <end position="122"/>
    </location>
</feature>
<dbReference type="Proteomes" id="UP000537131">
    <property type="component" value="Unassembled WGS sequence"/>
</dbReference>
<gene>
    <name evidence="12" type="ORF">HBE96_03625</name>
</gene>
<dbReference type="SUPFAM" id="SSF111352">
    <property type="entry name" value="Ammonium transporter"/>
    <property type="match status" value="1"/>
</dbReference>
<evidence type="ECO:0000259" key="11">
    <source>
        <dbReference type="Pfam" id="PF00909"/>
    </source>
</evidence>
<reference evidence="12 13" key="1">
    <citation type="submission" date="2020-04" db="EMBL/GenBank/DDBJ databases">
        <authorList>
            <person name="Doyle D.A."/>
        </authorList>
    </citation>
    <scope>NUCLEOTIDE SEQUENCE [LARGE SCALE GENOMIC DNA]</scope>
    <source>
        <strain evidence="12 13">P21</strain>
    </source>
</reference>
<keyword evidence="5 10" id="KW-0812">Transmembrane</keyword>
<evidence type="ECO:0000256" key="1">
    <source>
        <dbReference type="ARBA" id="ARBA00004651"/>
    </source>
</evidence>
<accession>A0A7Y0EE54</accession>
<name>A0A7Y0EE54_9CLOT</name>
<keyword evidence="13" id="KW-1185">Reference proteome</keyword>
<dbReference type="EMBL" id="JABBNI010000008">
    <property type="protein sequence ID" value="NMM61790.1"/>
    <property type="molecule type" value="Genomic_DNA"/>
</dbReference>
<dbReference type="PANTHER" id="PTHR43029">
    <property type="entry name" value="AMMONIUM TRANSPORTER MEP2"/>
    <property type="match status" value="1"/>
</dbReference>
<proteinExistence type="inferred from homology"/>
<evidence type="ECO:0000313" key="13">
    <source>
        <dbReference type="Proteomes" id="UP000537131"/>
    </source>
</evidence>
<reference evidence="12 13" key="2">
    <citation type="submission" date="2020-06" db="EMBL/GenBank/DDBJ databases">
        <title>Complete Genome Sequence of Clostridium muelleri sp. nov. P21T, an Acid-Alcohol Producing Acetogen Isolated from Old Hay.</title>
        <authorList>
            <person name="Duncan K.E."/>
            <person name="Tanner R.S."/>
        </authorList>
    </citation>
    <scope>NUCLEOTIDE SEQUENCE [LARGE SCALE GENOMIC DNA]</scope>
    <source>
        <strain evidence="12 13">P21</strain>
    </source>
</reference>
<dbReference type="NCBIfam" id="TIGR00836">
    <property type="entry name" value="amt"/>
    <property type="match status" value="1"/>
</dbReference>
<dbReference type="InterPro" id="IPR018047">
    <property type="entry name" value="Ammonium_transpt_CS"/>
</dbReference>
<dbReference type="Gene3D" id="1.10.3430.10">
    <property type="entry name" value="Ammonium transporter AmtB like domains"/>
    <property type="match status" value="1"/>
</dbReference>
<evidence type="ECO:0000256" key="3">
    <source>
        <dbReference type="ARBA" id="ARBA00022448"/>
    </source>
</evidence>
<dbReference type="Pfam" id="PF00909">
    <property type="entry name" value="Ammonium_transp"/>
    <property type="match status" value="1"/>
</dbReference>
<dbReference type="FunFam" id="1.10.3430.10:FF:000007">
    <property type="entry name" value="Ammonium transporter"/>
    <property type="match status" value="1"/>
</dbReference>
<evidence type="ECO:0000313" key="12">
    <source>
        <dbReference type="EMBL" id="NMM61790.1"/>
    </source>
</evidence>
<evidence type="ECO:0000256" key="8">
    <source>
        <dbReference type="ARBA" id="ARBA00023177"/>
    </source>
</evidence>
<dbReference type="InterPro" id="IPR029020">
    <property type="entry name" value="Ammonium/urea_transptr"/>
</dbReference>
<feature type="transmembrane region" description="Helical" evidence="10">
    <location>
        <begin position="283"/>
        <end position="303"/>
    </location>
</feature>
<evidence type="ECO:0000256" key="7">
    <source>
        <dbReference type="ARBA" id="ARBA00023136"/>
    </source>
</evidence>